<organism evidence="4 5">
    <name type="scientific">Vitrella brassicaformis (strain CCMP3155)</name>
    <dbReference type="NCBI Taxonomy" id="1169540"/>
    <lineage>
        <taxon>Eukaryota</taxon>
        <taxon>Sar</taxon>
        <taxon>Alveolata</taxon>
        <taxon>Colpodellida</taxon>
        <taxon>Vitrellaceae</taxon>
        <taxon>Vitrella</taxon>
    </lineage>
</organism>
<feature type="region of interest" description="Disordered" evidence="2">
    <location>
        <begin position="242"/>
        <end position="267"/>
    </location>
</feature>
<dbReference type="SUPFAM" id="SSF47923">
    <property type="entry name" value="Ypt/Rab-GAP domain of gyp1p"/>
    <property type="match status" value="2"/>
</dbReference>
<proteinExistence type="predicted"/>
<gene>
    <name evidence="4" type="ORF">Vbra_13919</name>
</gene>
<feature type="compositionally biased region" description="Pro residues" evidence="2">
    <location>
        <begin position="454"/>
        <end position="478"/>
    </location>
</feature>
<dbReference type="InParanoid" id="A0A0G4EXW3"/>
<dbReference type="SMART" id="SM00164">
    <property type="entry name" value="TBC"/>
    <property type="match status" value="1"/>
</dbReference>
<sequence length="684" mass="74730">MSEEAKENVLHGEHDVGVTTQDYEGARVRLCDPLRVAAEVVDGIQPLNKFRRLYWGVFLGSLSGSSPDQWVEQLKEQRQQYKKMNATHQELLKPGALTGLDPNVFHPLSNAAHNPWLVRHKNEELMAEIWKDIERTFAERELFQSDSVRKSLQRILFNWSKEHEDISYRQGMNELLGVIYVVCFRDQYRQSEGTSKAHTVCSQLCCGSEEALESDAFAIFSALMELGMKEIYAPAPDPPAARAPPLVPPALRGMGGPTPAPPKKPQSAGVVRCEQIFHSLLKAADGPLYQHLCANDIEPQLFLLRWVRLLFSREFHLDDTCHIWDAFFADAYQMRHKSSTTGSKGSTPQADNPFGNAVKKKDVKQLSRESSDALPLVDFFAIAMLKFVRTHLLSMDTNGCLKRLMRFPPLESIQPLVHLALESRATKQQLPTPKPEAAPNPTAAPAVPGTPVSSPLPPVSTSPAPFPIPPLAPSPPAKPFTDAVSQQQQQQQQQQPAARSKPTVQNAAQSTAAATPVERGKVEDQSLALYGVASRMQDLMDALSQVAEDLTKVGARVTLKDAVKELRSLHQTVITIANNQTSAANPHKTTRRSPSPAPPSANPQPPSSPARHVNDSSSDAPAECPQLIDFIGASNRFRSGNSSAAVAEGGAAELPSKRGQDGETTDAMRTNGLPGEGVNGTRGE</sequence>
<dbReference type="EMBL" id="CDMY01000341">
    <property type="protein sequence ID" value="CEM03454.1"/>
    <property type="molecule type" value="Genomic_DNA"/>
</dbReference>
<protein>
    <recommendedName>
        <fullName evidence="3">Rab-GAP TBC domain-containing protein</fullName>
    </recommendedName>
</protein>
<feature type="compositionally biased region" description="Low complexity" evidence="2">
    <location>
        <begin position="640"/>
        <end position="652"/>
    </location>
</feature>
<evidence type="ECO:0000256" key="1">
    <source>
        <dbReference type="ARBA" id="ARBA00022468"/>
    </source>
</evidence>
<feature type="region of interest" description="Disordered" evidence="2">
    <location>
        <begin position="640"/>
        <end position="684"/>
    </location>
</feature>
<dbReference type="Gene3D" id="1.10.8.270">
    <property type="entry name" value="putative rabgap domain of human tbc1 domain family member 14 like domains"/>
    <property type="match status" value="1"/>
</dbReference>
<keyword evidence="5" id="KW-1185">Reference proteome</keyword>
<feature type="domain" description="Rab-GAP TBC" evidence="3">
    <location>
        <begin position="45"/>
        <end position="331"/>
    </location>
</feature>
<feature type="compositionally biased region" description="Pro residues" evidence="2">
    <location>
        <begin position="595"/>
        <end position="608"/>
    </location>
</feature>
<name>A0A0G4EXW3_VITBC</name>
<dbReference type="Proteomes" id="UP000041254">
    <property type="component" value="Unassembled WGS sequence"/>
</dbReference>
<dbReference type="PROSITE" id="PS50086">
    <property type="entry name" value="TBC_RABGAP"/>
    <property type="match status" value="1"/>
</dbReference>
<feature type="region of interest" description="Disordered" evidence="2">
    <location>
        <begin position="577"/>
        <end position="623"/>
    </location>
</feature>
<dbReference type="PANTHER" id="PTHR22957:SF337">
    <property type="entry name" value="TBC1 DOMAIN FAMILY MEMBER 5"/>
    <property type="match status" value="1"/>
</dbReference>
<dbReference type="AlphaFoldDB" id="A0A0G4EXW3"/>
<keyword evidence="1" id="KW-0343">GTPase activation</keyword>
<evidence type="ECO:0000313" key="5">
    <source>
        <dbReference type="Proteomes" id="UP000041254"/>
    </source>
</evidence>
<dbReference type="PhylomeDB" id="A0A0G4EXW3"/>
<dbReference type="PANTHER" id="PTHR22957">
    <property type="entry name" value="TBC1 DOMAIN FAMILY MEMBER GTPASE-ACTIVATING PROTEIN"/>
    <property type="match status" value="1"/>
</dbReference>
<feature type="compositionally biased region" description="Low complexity" evidence="2">
    <location>
        <begin position="486"/>
        <end position="495"/>
    </location>
</feature>
<feature type="compositionally biased region" description="Polar residues" evidence="2">
    <location>
        <begin position="502"/>
        <end position="513"/>
    </location>
</feature>
<feature type="compositionally biased region" description="Low complexity" evidence="2">
    <location>
        <begin position="439"/>
        <end position="453"/>
    </location>
</feature>
<dbReference type="GO" id="GO:0005096">
    <property type="term" value="F:GTPase activator activity"/>
    <property type="evidence" value="ECO:0007669"/>
    <property type="project" value="UniProtKB-KW"/>
</dbReference>
<reference evidence="4 5" key="1">
    <citation type="submission" date="2014-11" db="EMBL/GenBank/DDBJ databases">
        <authorList>
            <person name="Zhu J."/>
            <person name="Qi W."/>
            <person name="Song R."/>
        </authorList>
    </citation>
    <scope>NUCLEOTIDE SEQUENCE [LARGE SCALE GENOMIC DNA]</scope>
</reference>
<dbReference type="STRING" id="1169540.A0A0G4EXW3"/>
<dbReference type="VEuPathDB" id="CryptoDB:Vbra_13919"/>
<evidence type="ECO:0000259" key="3">
    <source>
        <dbReference type="PROSITE" id="PS50086"/>
    </source>
</evidence>
<dbReference type="OrthoDB" id="27140at2759"/>
<feature type="region of interest" description="Disordered" evidence="2">
    <location>
        <begin position="426"/>
        <end position="519"/>
    </location>
</feature>
<feature type="compositionally biased region" description="Gly residues" evidence="2">
    <location>
        <begin position="674"/>
        <end position="684"/>
    </location>
</feature>
<evidence type="ECO:0000256" key="2">
    <source>
        <dbReference type="SAM" id="MobiDB-lite"/>
    </source>
</evidence>
<evidence type="ECO:0000313" key="4">
    <source>
        <dbReference type="EMBL" id="CEM03454.1"/>
    </source>
</evidence>
<accession>A0A0G4EXW3</accession>
<feature type="region of interest" description="Disordered" evidence="2">
    <location>
        <begin position="338"/>
        <end position="363"/>
    </location>
</feature>
<dbReference type="Pfam" id="PF00566">
    <property type="entry name" value="RabGAP-TBC"/>
    <property type="match status" value="2"/>
</dbReference>
<dbReference type="InterPro" id="IPR000195">
    <property type="entry name" value="Rab-GAP-TBC_dom"/>
</dbReference>
<dbReference type="InterPro" id="IPR035969">
    <property type="entry name" value="Rab-GAP_TBC_sf"/>
</dbReference>
<dbReference type="Gene3D" id="1.10.472.80">
    <property type="entry name" value="Ypt/Rab-GAP domain of gyp1p, domain 3"/>
    <property type="match status" value="1"/>
</dbReference>